<dbReference type="PRINTS" id="PR00463">
    <property type="entry name" value="EP450I"/>
</dbReference>
<comment type="similarity">
    <text evidence="4 15">Belongs to the cytochrome P450 family.</text>
</comment>
<keyword evidence="11 15" id="KW-0503">Monooxygenase</keyword>
<keyword evidence="10 14" id="KW-0408">Iron</keyword>
<comment type="pathway">
    <text evidence="3">Secondary metabolite biosynthesis.</text>
</comment>
<dbReference type="Gene3D" id="1.10.630.10">
    <property type="entry name" value="Cytochrome P450"/>
    <property type="match status" value="1"/>
</dbReference>
<dbReference type="InterPro" id="IPR001128">
    <property type="entry name" value="Cyt_P450"/>
</dbReference>
<proteinExistence type="inferred from homology"/>
<dbReference type="PANTHER" id="PTHR46300">
    <property type="entry name" value="P450, PUTATIVE (EUROFUNG)-RELATED-RELATED"/>
    <property type="match status" value="1"/>
</dbReference>
<evidence type="ECO:0000256" key="12">
    <source>
        <dbReference type="ARBA" id="ARBA00023136"/>
    </source>
</evidence>
<dbReference type="OrthoDB" id="2789670at2759"/>
<keyword evidence="16" id="KW-0732">Signal</keyword>
<evidence type="ECO:0000256" key="14">
    <source>
        <dbReference type="PIRSR" id="PIRSR602401-1"/>
    </source>
</evidence>
<dbReference type="CDD" id="cd11065">
    <property type="entry name" value="CYP64-like"/>
    <property type="match status" value="1"/>
</dbReference>
<dbReference type="SUPFAM" id="SSF48264">
    <property type="entry name" value="Cytochrome P450"/>
    <property type="match status" value="1"/>
</dbReference>
<feature type="binding site" description="axial binding residue" evidence="14">
    <location>
        <position position="445"/>
    </location>
    <ligand>
        <name>heme</name>
        <dbReference type="ChEBI" id="CHEBI:30413"/>
    </ligand>
    <ligandPart>
        <name>Fe</name>
        <dbReference type="ChEBI" id="CHEBI:18248"/>
    </ligandPart>
</feature>
<dbReference type="AlphaFoldDB" id="A0A6A4GRR6"/>
<evidence type="ECO:0000256" key="13">
    <source>
        <dbReference type="ARBA" id="ARBA00023180"/>
    </source>
</evidence>
<evidence type="ECO:0000256" key="15">
    <source>
        <dbReference type="RuleBase" id="RU000461"/>
    </source>
</evidence>
<sequence length="511" mass="57172">MSFWQLINLIALALLVLFARRVWVRSQRPFPLPPGPKGWPIIGSVFDVPKEKLHVAYMEIGRKYGSDLLYLNMAGTSLLILNSEEAANDLLVERSTLYSNRPDFPMLFLMGWDFNLAFLPYGNRWRKSRTLLMQQFSASNLKTWQKPILQESIYLFLKKLLDTPKEFEDHIRFLSGGTIISSLYGMGLFNDPQHGSYLELAKKANQSIAEAGIPGTYLVDNLPLLKHIPEWFPGAGFKKKAAYERGFVQRMYSEPVAWVKRNMASGTTKSCVVSRVLQEMQDDGAWSEEKEDFLKMASGTAYSAGSDTTAVTLTVIVLALVRNPEILQKGQAAMDAVVGPDRLPTFDDEGKIPYVDALIMEALRWRPVAPLGMPHHMVSADIYKGYYIPSHTIVFANCWAFLQNPETYGEDVAQFRPERFLNPDGTVNSTVPYPNAAFGFGRRACPGKAFAQCSLWLAVASLLASFDFARALDKDGVEIDPSTDCMDGLSSCPPPFECSIMPRSKAVQRAD</sequence>
<evidence type="ECO:0000256" key="5">
    <source>
        <dbReference type="ARBA" id="ARBA00022617"/>
    </source>
</evidence>
<keyword evidence="7 14" id="KW-0479">Metal-binding</keyword>
<evidence type="ECO:0000256" key="1">
    <source>
        <dbReference type="ARBA" id="ARBA00001971"/>
    </source>
</evidence>
<organism evidence="17 18">
    <name type="scientific">Gymnopus androsaceus JB14</name>
    <dbReference type="NCBI Taxonomy" id="1447944"/>
    <lineage>
        <taxon>Eukaryota</taxon>
        <taxon>Fungi</taxon>
        <taxon>Dikarya</taxon>
        <taxon>Basidiomycota</taxon>
        <taxon>Agaricomycotina</taxon>
        <taxon>Agaricomycetes</taxon>
        <taxon>Agaricomycetidae</taxon>
        <taxon>Agaricales</taxon>
        <taxon>Marasmiineae</taxon>
        <taxon>Omphalotaceae</taxon>
        <taxon>Gymnopus</taxon>
    </lineage>
</organism>
<evidence type="ECO:0000256" key="6">
    <source>
        <dbReference type="ARBA" id="ARBA00022692"/>
    </source>
</evidence>
<keyword evidence="5 14" id="KW-0349">Heme</keyword>
<dbReference type="Proteomes" id="UP000799118">
    <property type="component" value="Unassembled WGS sequence"/>
</dbReference>
<dbReference type="GO" id="GO:0004497">
    <property type="term" value="F:monooxygenase activity"/>
    <property type="evidence" value="ECO:0007669"/>
    <property type="project" value="UniProtKB-KW"/>
</dbReference>
<dbReference type="Pfam" id="PF00067">
    <property type="entry name" value="p450"/>
    <property type="match status" value="1"/>
</dbReference>
<evidence type="ECO:0000256" key="16">
    <source>
        <dbReference type="SAM" id="SignalP"/>
    </source>
</evidence>
<gene>
    <name evidence="17" type="ORF">BT96DRAFT_435349</name>
</gene>
<dbReference type="GO" id="GO:0016705">
    <property type="term" value="F:oxidoreductase activity, acting on paired donors, with incorporation or reduction of molecular oxygen"/>
    <property type="evidence" value="ECO:0007669"/>
    <property type="project" value="InterPro"/>
</dbReference>
<keyword evidence="9 15" id="KW-0560">Oxidoreductase</keyword>
<keyword evidence="8" id="KW-1133">Transmembrane helix</keyword>
<evidence type="ECO:0000256" key="8">
    <source>
        <dbReference type="ARBA" id="ARBA00022989"/>
    </source>
</evidence>
<dbReference type="InterPro" id="IPR050364">
    <property type="entry name" value="Cytochrome_P450_fung"/>
</dbReference>
<evidence type="ECO:0000256" key="9">
    <source>
        <dbReference type="ARBA" id="ARBA00023002"/>
    </source>
</evidence>
<evidence type="ECO:0000313" key="18">
    <source>
        <dbReference type="Proteomes" id="UP000799118"/>
    </source>
</evidence>
<dbReference type="InterPro" id="IPR002401">
    <property type="entry name" value="Cyt_P450_E_grp-I"/>
</dbReference>
<comment type="subcellular location">
    <subcellularLocation>
        <location evidence="2">Membrane</location>
        <topology evidence="2">Single-pass membrane protein</topology>
    </subcellularLocation>
</comment>
<evidence type="ECO:0000256" key="4">
    <source>
        <dbReference type="ARBA" id="ARBA00010617"/>
    </source>
</evidence>
<dbReference type="GO" id="GO:0016020">
    <property type="term" value="C:membrane"/>
    <property type="evidence" value="ECO:0007669"/>
    <property type="project" value="UniProtKB-SubCell"/>
</dbReference>
<evidence type="ECO:0000256" key="11">
    <source>
        <dbReference type="ARBA" id="ARBA00023033"/>
    </source>
</evidence>
<evidence type="ECO:0000256" key="2">
    <source>
        <dbReference type="ARBA" id="ARBA00004167"/>
    </source>
</evidence>
<dbReference type="PRINTS" id="PR00385">
    <property type="entry name" value="P450"/>
</dbReference>
<name>A0A6A4GRR6_9AGAR</name>
<keyword evidence="6" id="KW-0812">Transmembrane</keyword>
<evidence type="ECO:0000313" key="17">
    <source>
        <dbReference type="EMBL" id="KAE9388472.1"/>
    </source>
</evidence>
<keyword evidence="12" id="KW-0472">Membrane</keyword>
<comment type="cofactor">
    <cofactor evidence="1 14">
        <name>heme</name>
        <dbReference type="ChEBI" id="CHEBI:30413"/>
    </cofactor>
</comment>
<keyword evidence="18" id="KW-1185">Reference proteome</keyword>
<dbReference type="EMBL" id="ML769742">
    <property type="protein sequence ID" value="KAE9388472.1"/>
    <property type="molecule type" value="Genomic_DNA"/>
</dbReference>
<dbReference type="PANTHER" id="PTHR46300:SF2">
    <property type="entry name" value="CYTOCHROME P450 MONOOXYGENASE ALNH-RELATED"/>
    <property type="match status" value="1"/>
</dbReference>
<dbReference type="GO" id="GO:0005506">
    <property type="term" value="F:iron ion binding"/>
    <property type="evidence" value="ECO:0007669"/>
    <property type="project" value="InterPro"/>
</dbReference>
<dbReference type="InterPro" id="IPR017972">
    <property type="entry name" value="Cyt_P450_CS"/>
</dbReference>
<dbReference type="PROSITE" id="PS00086">
    <property type="entry name" value="CYTOCHROME_P450"/>
    <property type="match status" value="1"/>
</dbReference>
<reference evidence="17" key="1">
    <citation type="journal article" date="2019" name="Environ. Microbiol.">
        <title>Fungal ecological strategies reflected in gene transcription - a case study of two litter decomposers.</title>
        <authorList>
            <person name="Barbi F."/>
            <person name="Kohler A."/>
            <person name="Barry K."/>
            <person name="Baskaran P."/>
            <person name="Daum C."/>
            <person name="Fauchery L."/>
            <person name="Ihrmark K."/>
            <person name="Kuo A."/>
            <person name="LaButti K."/>
            <person name="Lipzen A."/>
            <person name="Morin E."/>
            <person name="Grigoriev I.V."/>
            <person name="Henrissat B."/>
            <person name="Lindahl B."/>
            <person name="Martin F."/>
        </authorList>
    </citation>
    <scope>NUCLEOTIDE SEQUENCE</scope>
    <source>
        <strain evidence="17">JB14</strain>
    </source>
</reference>
<keyword evidence="13" id="KW-0325">Glycoprotein</keyword>
<evidence type="ECO:0000256" key="10">
    <source>
        <dbReference type="ARBA" id="ARBA00023004"/>
    </source>
</evidence>
<dbReference type="GO" id="GO:0020037">
    <property type="term" value="F:heme binding"/>
    <property type="evidence" value="ECO:0007669"/>
    <property type="project" value="InterPro"/>
</dbReference>
<accession>A0A6A4GRR6</accession>
<dbReference type="InterPro" id="IPR036396">
    <property type="entry name" value="Cyt_P450_sf"/>
</dbReference>
<feature type="chain" id="PRO_5025691217" evidence="16">
    <location>
        <begin position="27"/>
        <end position="511"/>
    </location>
</feature>
<evidence type="ECO:0000256" key="3">
    <source>
        <dbReference type="ARBA" id="ARBA00005179"/>
    </source>
</evidence>
<protein>
    <submittedName>
        <fullName evidence="17">Cytochrome P450</fullName>
    </submittedName>
</protein>
<evidence type="ECO:0000256" key="7">
    <source>
        <dbReference type="ARBA" id="ARBA00022723"/>
    </source>
</evidence>
<feature type="signal peptide" evidence="16">
    <location>
        <begin position="1"/>
        <end position="26"/>
    </location>
</feature>